<keyword evidence="1" id="KW-1133">Transmembrane helix</keyword>
<evidence type="ECO:0000256" key="1">
    <source>
        <dbReference type="SAM" id="Phobius"/>
    </source>
</evidence>
<evidence type="ECO:0000313" key="2">
    <source>
        <dbReference type="EMBL" id="ROT70725.1"/>
    </source>
</evidence>
<feature type="transmembrane region" description="Helical" evidence="1">
    <location>
        <begin position="228"/>
        <end position="251"/>
    </location>
</feature>
<reference evidence="2 3" key="2">
    <citation type="submission" date="2019-01" db="EMBL/GenBank/DDBJ databases">
        <title>The decoding of complex shrimp genome reveals the adaptation for benthos swimmer, frequently molting mechanism and breeding impact on genome.</title>
        <authorList>
            <person name="Sun Y."/>
            <person name="Gao Y."/>
            <person name="Yu Y."/>
        </authorList>
    </citation>
    <scope>NUCLEOTIDE SEQUENCE [LARGE SCALE GENOMIC DNA]</scope>
    <source>
        <tissue evidence="2">Muscle</tissue>
    </source>
</reference>
<dbReference type="Proteomes" id="UP000283509">
    <property type="component" value="Unassembled WGS sequence"/>
</dbReference>
<dbReference type="OrthoDB" id="6361132at2759"/>
<dbReference type="AlphaFoldDB" id="A0A423T2V8"/>
<accession>A0A423T2V8</accession>
<protein>
    <submittedName>
        <fullName evidence="2">Uncharacterized protein</fullName>
    </submittedName>
</protein>
<proteinExistence type="predicted"/>
<dbReference type="EMBL" id="QCYY01002395">
    <property type="protein sequence ID" value="ROT70725.1"/>
    <property type="molecule type" value="Genomic_DNA"/>
</dbReference>
<keyword evidence="3" id="KW-1185">Reference proteome</keyword>
<comment type="caution">
    <text evidence="2">The sequence shown here is derived from an EMBL/GenBank/DDBJ whole genome shotgun (WGS) entry which is preliminary data.</text>
</comment>
<organism evidence="2 3">
    <name type="scientific">Penaeus vannamei</name>
    <name type="common">Whiteleg shrimp</name>
    <name type="synonym">Litopenaeus vannamei</name>
    <dbReference type="NCBI Taxonomy" id="6689"/>
    <lineage>
        <taxon>Eukaryota</taxon>
        <taxon>Metazoa</taxon>
        <taxon>Ecdysozoa</taxon>
        <taxon>Arthropoda</taxon>
        <taxon>Crustacea</taxon>
        <taxon>Multicrustacea</taxon>
        <taxon>Malacostraca</taxon>
        <taxon>Eumalacostraca</taxon>
        <taxon>Eucarida</taxon>
        <taxon>Decapoda</taxon>
        <taxon>Dendrobranchiata</taxon>
        <taxon>Penaeoidea</taxon>
        <taxon>Penaeidae</taxon>
        <taxon>Penaeus</taxon>
    </lineage>
</organism>
<keyword evidence="1" id="KW-0812">Transmembrane</keyword>
<gene>
    <name evidence="2" type="ORF">C7M84_010994</name>
</gene>
<keyword evidence="1" id="KW-0472">Membrane</keyword>
<sequence length="272" mass="29133">MVHGGLGHCSTRDHTMDDFPTQEDVKISLMRGPVKTSAVCSFSLGVLTLMSGAVSIGIMGDFAVPLVVGSIQVVVGVLIIIGGVIAFRKYSNFRKRQEVEMLLKMEKIAMGEGAIEAMLVDGAEATPVLVPNDGSVLPEAVANRASAYGSPLPAIQMRPGLIAFFGVPGRGGTEVTVCMRDLFFSRFRFYPGMTPFHGLTVSFFLIGTVFINSLILVLTLAYPPDSSVYQICAGLGTVAAVFICMSAIFGFRCYRAYVRGRSQQAHADRGGF</sequence>
<evidence type="ECO:0000313" key="3">
    <source>
        <dbReference type="Proteomes" id="UP000283509"/>
    </source>
</evidence>
<name>A0A423T2V8_PENVA</name>
<feature type="transmembrane region" description="Helical" evidence="1">
    <location>
        <begin position="66"/>
        <end position="87"/>
    </location>
</feature>
<reference evidence="2 3" key="1">
    <citation type="submission" date="2018-04" db="EMBL/GenBank/DDBJ databases">
        <authorList>
            <person name="Zhang X."/>
            <person name="Yuan J."/>
            <person name="Li F."/>
            <person name="Xiang J."/>
        </authorList>
    </citation>
    <scope>NUCLEOTIDE SEQUENCE [LARGE SCALE GENOMIC DNA]</scope>
    <source>
        <tissue evidence="2">Muscle</tissue>
    </source>
</reference>
<feature type="transmembrane region" description="Helical" evidence="1">
    <location>
        <begin position="196"/>
        <end position="222"/>
    </location>
</feature>
<feature type="transmembrane region" description="Helical" evidence="1">
    <location>
        <begin position="38"/>
        <end position="60"/>
    </location>
</feature>